<dbReference type="GO" id="GO:0006006">
    <property type="term" value="P:glucose metabolic process"/>
    <property type="evidence" value="ECO:0007669"/>
    <property type="project" value="InterPro"/>
</dbReference>
<evidence type="ECO:0000256" key="1">
    <source>
        <dbReference type="ARBA" id="ARBA00007406"/>
    </source>
</evidence>
<dbReference type="RefSeq" id="WP_008515743.1">
    <property type="nucleotide sequence ID" value="NZ_ACJM01000005.1"/>
</dbReference>
<dbReference type="CDD" id="cd18126">
    <property type="entry name" value="GAPDH_I_C"/>
    <property type="match status" value="1"/>
</dbReference>
<feature type="binding site" evidence="5">
    <location>
        <begin position="12"/>
        <end position="13"/>
    </location>
    <ligand>
        <name>NAD(+)</name>
        <dbReference type="ChEBI" id="CHEBI:57540"/>
    </ligand>
</feature>
<name>C0GFB2_DETAL</name>
<dbReference type="InterPro" id="IPR020830">
    <property type="entry name" value="GlycerAld_3-P_DH_AS"/>
</dbReference>
<feature type="binding site" evidence="4">
    <location>
        <position position="182"/>
    </location>
    <ligand>
        <name>D-glyceraldehyde 3-phosphate</name>
        <dbReference type="ChEBI" id="CHEBI:59776"/>
    </ligand>
</feature>
<keyword evidence="5" id="KW-0520">NAD</keyword>
<feature type="site" description="Activates thiol group during catalysis" evidence="6">
    <location>
        <position position="179"/>
    </location>
</feature>
<dbReference type="PROSITE" id="PS00071">
    <property type="entry name" value="GAPDH"/>
    <property type="match status" value="1"/>
</dbReference>
<dbReference type="SUPFAM" id="SSF51735">
    <property type="entry name" value="NAD(P)-binding Rossmann-fold domains"/>
    <property type="match status" value="1"/>
</dbReference>
<dbReference type="InterPro" id="IPR036291">
    <property type="entry name" value="NAD(P)-bd_dom_sf"/>
</dbReference>
<dbReference type="Gene3D" id="3.30.360.10">
    <property type="entry name" value="Dihydrodipicolinate Reductase, domain 2"/>
    <property type="match status" value="1"/>
</dbReference>
<accession>C0GFB2</accession>
<dbReference type="InterPro" id="IPR020829">
    <property type="entry name" value="GlycerAld_3-P_DH_cat"/>
</dbReference>
<dbReference type="Proteomes" id="UP000006443">
    <property type="component" value="Unassembled WGS sequence"/>
</dbReference>
<evidence type="ECO:0000256" key="4">
    <source>
        <dbReference type="PIRSR" id="PIRSR000149-2"/>
    </source>
</evidence>
<evidence type="ECO:0000256" key="7">
    <source>
        <dbReference type="RuleBase" id="RU000397"/>
    </source>
</evidence>
<evidence type="ECO:0000256" key="6">
    <source>
        <dbReference type="PIRSR" id="PIRSR000149-4"/>
    </source>
</evidence>
<dbReference type="FunFam" id="3.30.360.10:FF:000002">
    <property type="entry name" value="Glyceraldehyde-3-phosphate dehydrogenase"/>
    <property type="match status" value="1"/>
</dbReference>
<dbReference type="STRING" id="555088.DealDRAFT_1171"/>
<feature type="binding site" evidence="5">
    <location>
        <position position="315"/>
    </location>
    <ligand>
        <name>NAD(+)</name>
        <dbReference type="ChEBI" id="CHEBI:57540"/>
    </ligand>
</feature>
<dbReference type="GO" id="GO:0016620">
    <property type="term" value="F:oxidoreductase activity, acting on the aldehyde or oxo group of donors, NAD or NADP as acceptor"/>
    <property type="evidence" value="ECO:0007669"/>
    <property type="project" value="InterPro"/>
</dbReference>
<sequence>MTVKIGVNGFGRIGRACIRIAEEHPDVEVVAFNSTRDPEMLAHLLKYDSLYGRTSYDVQAADGALIINGREVKILADRDPSKLNWGDHGVDIVVEATGAFRDAQEAGHHLGGSAKKVIITAPGKNEDYTIVMGVNEEDYNPEKHHIISNASCTTNCLAPVCKVLDNEFGFVKGLMTTIHAYTNDQRILDLTHKDLRRARAAGLSMIPTTTGAARAVSVVLPGIKGKIDGFAVRVPTPTVSLVDLVAELDSKVTAEDVNNAFRRAAQGPMQGVLGISDEPLVSVDYKGDPRSSVVDALSTMVIQDNMVKVVSWYDNEWAYAYRVIDLAAYLSQKGL</sequence>
<evidence type="ECO:0000256" key="3">
    <source>
        <dbReference type="PIRSR" id="PIRSR000149-1"/>
    </source>
</evidence>
<comment type="caution">
    <text evidence="10">The sequence shown here is derived from an EMBL/GenBank/DDBJ whole genome shotgun (WGS) entry which is preliminary data.</text>
</comment>
<dbReference type="EC" id="1.2.1.-" evidence="8"/>
<dbReference type="EMBL" id="ACJM01000005">
    <property type="protein sequence ID" value="EEG77872.1"/>
    <property type="molecule type" value="Genomic_DNA"/>
</dbReference>
<keyword evidence="5" id="KW-0547">Nucleotide-binding</keyword>
<evidence type="ECO:0000259" key="9">
    <source>
        <dbReference type="SMART" id="SM00846"/>
    </source>
</evidence>
<feature type="active site" description="Nucleophile" evidence="3">
    <location>
        <position position="152"/>
    </location>
</feature>
<dbReference type="AlphaFoldDB" id="C0GFB2"/>
<evidence type="ECO:0000256" key="2">
    <source>
        <dbReference type="ARBA" id="ARBA00023002"/>
    </source>
</evidence>
<dbReference type="Pfam" id="PF00044">
    <property type="entry name" value="Gp_dh_N"/>
    <property type="match status" value="1"/>
</dbReference>
<dbReference type="Pfam" id="PF02800">
    <property type="entry name" value="Gp_dh_C"/>
    <property type="match status" value="1"/>
</dbReference>
<reference evidence="10 11" key="1">
    <citation type="submission" date="2009-02" db="EMBL/GenBank/DDBJ databases">
        <title>Sequencing of the draft genome and assembly of Dethiobacter alkaliphilus AHT 1.</title>
        <authorList>
            <consortium name="US DOE Joint Genome Institute (JGI-PGF)"/>
            <person name="Lucas S."/>
            <person name="Copeland A."/>
            <person name="Lapidus A."/>
            <person name="Glavina del Rio T."/>
            <person name="Dalin E."/>
            <person name="Tice H."/>
            <person name="Bruce D."/>
            <person name="Goodwin L."/>
            <person name="Pitluck S."/>
            <person name="Larimer F."/>
            <person name="Land M.L."/>
            <person name="Hauser L."/>
            <person name="Muyzer G."/>
        </authorList>
    </citation>
    <scope>NUCLEOTIDE SEQUENCE [LARGE SCALE GENOMIC DNA]</scope>
    <source>
        <strain evidence="10 11">AHT 1</strain>
    </source>
</reference>
<dbReference type="PRINTS" id="PR00078">
    <property type="entry name" value="G3PDHDRGNASE"/>
</dbReference>
<keyword evidence="11" id="KW-1185">Reference proteome</keyword>
<dbReference type="Gene3D" id="3.40.50.720">
    <property type="entry name" value="NAD(P)-binding Rossmann-like Domain"/>
    <property type="match status" value="1"/>
</dbReference>
<organism evidence="10 11">
    <name type="scientific">Dethiobacter alkaliphilus AHT 1</name>
    <dbReference type="NCBI Taxonomy" id="555088"/>
    <lineage>
        <taxon>Bacteria</taxon>
        <taxon>Bacillati</taxon>
        <taxon>Bacillota</taxon>
        <taxon>Dethiobacteria</taxon>
        <taxon>Dethiobacterales</taxon>
        <taxon>Dethiobacteraceae</taxon>
        <taxon>Dethiobacter</taxon>
    </lineage>
</organism>
<protein>
    <recommendedName>
        <fullName evidence="8">Glyceraldehyde-3-phosphate dehydrogenase</fullName>
        <ecNumber evidence="8">1.2.1.-</ecNumber>
    </recommendedName>
</protein>
<dbReference type="SMART" id="SM00846">
    <property type="entry name" value="Gp_dh_N"/>
    <property type="match status" value="1"/>
</dbReference>
<feature type="binding site" evidence="5">
    <location>
        <position position="120"/>
    </location>
    <ligand>
        <name>NAD(+)</name>
        <dbReference type="ChEBI" id="CHEBI:57540"/>
    </ligand>
</feature>
<feature type="binding site" evidence="4">
    <location>
        <begin position="210"/>
        <end position="211"/>
    </location>
    <ligand>
        <name>D-glyceraldehyde 3-phosphate</name>
        <dbReference type="ChEBI" id="CHEBI:59776"/>
    </ligand>
</feature>
<comment type="similarity">
    <text evidence="1 7">Belongs to the glyceraldehyde-3-phosphate dehydrogenase family.</text>
</comment>
<dbReference type="SUPFAM" id="SSF55347">
    <property type="entry name" value="Glyceraldehyde-3-phosphate dehydrogenase-like, C-terminal domain"/>
    <property type="match status" value="1"/>
</dbReference>
<feature type="binding site" evidence="4">
    <location>
        <begin position="151"/>
        <end position="153"/>
    </location>
    <ligand>
        <name>D-glyceraldehyde 3-phosphate</name>
        <dbReference type="ChEBI" id="CHEBI:59776"/>
    </ligand>
</feature>
<evidence type="ECO:0000313" key="11">
    <source>
        <dbReference type="Proteomes" id="UP000006443"/>
    </source>
</evidence>
<evidence type="ECO:0000313" key="10">
    <source>
        <dbReference type="EMBL" id="EEG77872.1"/>
    </source>
</evidence>
<keyword evidence="2 8" id="KW-0560">Oxidoreductase</keyword>
<dbReference type="GO" id="GO:0050661">
    <property type="term" value="F:NADP binding"/>
    <property type="evidence" value="ECO:0007669"/>
    <property type="project" value="InterPro"/>
</dbReference>
<feature type="binding site" evidence="4">
    <location>
        <position position="233"/>
    </location>
    <ligand>
        <name>D-glyceraldehyde 3-phosphate</name>
        <dbReference type="ChEBI" id="CHEBI:59776"/>
    </ligand>
</feature>
<evidence type="ECO:0000256" key="8">
    <source>
        <dbReference type="RuleBase" id="RU361160"/>
    </source>
</evidence>
<dbReference type="OrthoDB" id="9803304at2"/>
<dbReference type="eggNOG" id="COG0057">
    <property type="taxonomic scope" value="Bacteria"/>
</dbReference>
<dbReference type="PIRSF" id="PIRSF000149">
    <property type="entry name" value="GAP_DH"/>
    <property type="match status" value="1"/>
</dbReference>
<feature type="binding site" evidence="5">
    <location>
        <position position="78"/>
    </location>
    <ligand>
        <name>NAD(+)</name>
        <dbReference type="ChEBI" id="CHEBI:57540"/>
    </ligand>
</feature>
<dbReference type="InterPro" id="IPR006424">
    <property type="entry name" value="Glyceraldehyde-3-P_DH_1"/>
</dbReference>
<dbReference type="NCBIfam" id="TIGR01534">
    <property type="entry name" value="GAPDH-I"/>
    <property type="match status" value="1"/>
</dbReference>
<gene>
    <name evidence="10" type="ORF">DealDRAFT_1171</name>
</gene>
<feature type="domain" description="Glyceraldehyde 3-phosphate dehydrogenase NAD(P) binding" evidence="9">
    <location>
        <begin position="3"/>
        <end position="152"/>
    </location>
</feature>
<dbReference type="InterPro" id="IPR020831">
    <property type="entry name" value="GlycerAld/Erythrose_P_DH"/>
</dbReference>
<dbReference type="InterPro" id="IPR020828">
    <property type="entry name" value="GlycerAld_3-P_DH_NAD(P)-bd"/>
</dbReference>
<proteinExistence type="inferred from homology"/>
<dbReference type="FunFam" id="3.40.50.720:FF:000001">
    <property type="entry name" value="Glyceraldehyde-3-phosphate dehydrogenase"/>
    <property type="match status" value="1"/>
</dbReference>
<evidence type="ECO:0000256" key="5">
    <source>
        <dbReference type="PIRSR" id="PIRSR000149-3"/>
    </source>
</evidence>
<dbReference type="GO" id="GO:0051287">
    <property type="term" value="F:NAD binding"/>
    <property type="evidence" value="ECO:0007669"/>
    <property type="project" value="InterPro"/>
</dbReference>
<dbReference type="CDD" id="cd05214">
    <property type="entry name" value="GAPDH_I_N"/>
    <property type="match status" value="1"/>
</dbReference>
<dbReference type="PANTHER" id="PTHR43148">
    <property type="entry name" value="GLYCERALDEHYDE-3-PHOSPHATE DEHYDROGENASE 2"/>
    <property type="match status" value="1"/>
</dbReference>